<keyword evidence="3" id="KW-1185">Reference proteome</keyword>
<comment type="caution">
    <text evidence="2">The sequence shown here is derived from an EMBL/GenBank/DDBJ whole genome shotgun (WGS) entry which is preliminary data.</text>
</comment>
<evidence type="ECO:0000313" key="3">
    <source>
        <dbReference type="Proteomes" id="UP000485058"/>
    </source>
</evidence>
<organism evidence="2 3">
    <name type="scientific">Haematococcus lacustris</name>
    <name type="common">Green alga</name>
    <name type="synonym">Haematococcus pluvialis</name>
    <dbReference type="NCBI Taxonomy" id="44745"/>
    <lineage>
        <taxon>Eukaryota</taxon>
        <taxon>Viridiplantae</taxon>
        <taxon>Chlorophyta</taxon>
        <taxon>core chlorophytes</taxon>
        <taxon>Chlorophyceae</taxon>
        <taxon>CS clade</taxon>
        <taxon>Chlamydomonadales</taxon>
        <taxon>Haematococcaceae</taxon>
        <taxon>Haematococcus</taxon>
    </lineage>
</organism>
<feature type="transmembrane region" description="Helical" evidence="1">
    <location>
        <begin position="40"/>
        <end position="66"/>
    </location>
</feature>
<feature type="transmembrane region" description="Helical" evidence="1">
    <location>
        <begin position="87"/>
        <end position="112"/>
    </location>
</feature>
<feature type="transmembrane region" description="Helical" evidence="1">
    <location>
        <begin position="15"/>
        <end position="34"/>
    </location>
</feature>
<dbReference type="AlphaFoldDB" id="A0A699ZNH8"/>
<dbReference type="EMBL" id="BLLF01001645">
    <property type="protein sequence ID" value="GFH20486.1"/>
    <property type="molecule type" value="Genomic_DNA"/>
</dbReference>
<keyword evidence="1" id="KW-0472">Membrane</keyword>
<dbReference type="Proteomes" id="UP000485058">
    <property type="component" value="Unassembled WGS sequence"/>
</dbReference>
<gene>
    <name evidence="2" type="ORF">HaLaN_17616</name>
</gene>
<sequence>MFYARPKQLLSRMKWGFWCFIALLVAHVLITAYLDPSSYSSQILLILMASTQVAIHVILILAFFVLSSQTLMVKLGRYDRYLQAFRLMYGTWLIELLLLAASKAFYLVWAIQRTGLCLFWAVAVYSAFLAFDPKWYDPDAVMHMRPGT</sequence>
<evidence type="ECO:0000313" key="2">
    <source>
        <dbReference type="EMBL" id="GFH20486.1"/>
    </source>
</evidence>
<keyword evidence="1" id="KW-1133">Transmembrane helix</keyword>
<reference evidence="2 3" key="1">
    <citation type="submission" date="2020-02" db="EMBL/GenBank/DDBJ databases">
        <title>Draft genome sequence of Haematococcus lacustris strain NIES-144.</title>
        <authorList>
            <person name="Morimoto D."/>
            <person name="Nakagawa S."/>
            <person name="Yoshida T."/>
            <person name="Sawayama S."/>
        </authorList>
    </citation>
    <scope>NUCLEOTIDE SEQUENCE [LARGE SCALE GENOMIC DNA]</scope>
    <source>
        <strain evidence="2 3">NIES-144</strain>
    </source>
</reference>
<protein>
    <submittedName>
        <fullName evidence="2">Uncharacterized protein</fullName>
    </submittedName>
</protein>
<keyword evidence="1" id="KW-0812">Transmembrane</keyword>
<evidence type="ECO:0000256" key="1">
    <source>
        <dbReference type="SAM" id="Phobius"/>
    </source>
</evidence>
<accession>A0A699ZNH8</accession>
<proteinExistence type="predicted"/>
<feature type="transmembrane region" description="Helical" evidence="1">
    <location>
        <begin position="118"/>
        <end position="136"/>
    </location>
</feature>
<name>A0A699ZNH8_HAELA</name>